<evidence type="ECO:0000313" key="2">
    <source>
        <dbReference type="EMBL" id="GIH76927.1"/>
    </source>
</evidence>
<dbReference type="Gene3D" id="1.10.510.10">
    <property type="entry name" value="Transferase(Phosphotransferase) domain 1"/>
    <property type="match status" value="1"/>
</dbReference>
<evidence type="ECO:0000259" key="1">
    <source>
        <dbReference type="PROSITE" id="PS50011"/>
    </source>
</evidence>
<dbReference type="InterPro" id="IPR011009">
    <property type="entry name" value="Kinase-like_dom_sf"/>
</dbReference>
<dbReference type="PANTHER" id="PTHR24361">
    <property type="entry name" value="MITOGEN-ACTIVATED KINASE KINASE KINASE"/>
    <property type="match status" value="1"/>
</dbReference>
<accession>A0A8J3RJP0</accession>
<dbReference type="EMBL" id="BOOH01000023">
    <property type="protein sequence ID" value="GIH76927.1"/>
    <property type="molecule type" value="Genomic_DNA"/>
</dbReference>
<protein>
    <recommendedName>
        <fullName evidence="1">Protein kinase domain-containing protein</fullName>
    </recommendedName>
</protein>
<dbReference type="GO" id="GO:0005737">
    <property type="term" value="C:cytoplasm"/>
    <property type="evidence" value="ECO:0007669"/>
    <property type="project" value="TreeGrafter"/>
</dbReference>
<keyword evidence="3" id="KW-1185">Reference proteome</keyword>
<sequence>MEGIADYEFVRSLGEGNHGEFYLARKPERLPVEAEFVAVKVLTEGTGADAFRRATRELKAFAAVRSPYLVTLYDAGRHGGVFYYSMEYLPGGSLSRPAEPVPRDRALRAVACAAHAAQALHEEGIVHRDINPGNVLLTETGGKLSDLGLSQVLTPGATVTGMGGIGSVEFVDPALLQGDRPTPAGDVWSLGATLHWAASGTGLYGELPVHDPLLTLRKINSIAPSIDTGLEPELAELVGVCIGDVAKRPTARGVADRIYALLS</sequence>
<organism evidence="2 3">
    <name type="scientific">Planobispora longispora</name>
    <dbReference type="NCBI Taxonomy" id="28887"/>
    <lineage>
        <taxon>Bacteria</taxon>
        <taxon>Bacillati</taxon>
        <taxon>Actinomycetota</taxon>
        <taxon>Actinomycetes</taxon>
        <taxon>Streptosporangiales</taxon>
        <taxon>Streptosporangiaceae</taxon>
        <taxon>Planobispora</taxon>
    </lineage>
</organism>
<gene>
    <name evidence="2" type="ORF">Plo01_33560</name>
</gene>
<proteinExistence type="predicted"/>
<dbReference type="GO" id="GO:0005524">
    <property type="term" value="F:ATP binding"/>
    <property type="evidence" value="ECO:0007669"/>
    <property type="project" value="InterPro"/>
</dbReference>
<dbReference type="PANTHER" id="PTHR24361:SF785">
    <property type="entry name" value="DUAL SPECIFICITY MITOGEN-ACTIVATED PROTEIN KINASE KINASE 1"/>
    <property type="match status" value="1"/>
</dbReference>
<dbReference type="SUPFAM" id="SSF56112">
    <property type="entry name" value="Protein kinase-like (PK-like)"/>
    <property type="match status" value="1"/>
</dbReference>
<dbReference type="InterPro" id="IPR053235">
    <property type="entry name" value="Ser_Thr_kinase"/>
</dbReference>
<name>A0A8J3RJP0_9ACTN</name>
<dbReference type="InterPro" id="IPR000719">
    <property type="entry name" value="Prot_kinase_dom"/>
</dbReference>
<dbReference type="Gene3D" id="3.30.200.20">
    <property type="entry name" value="Phosphorylase Kinase, domain 1"/>
    <property type="match status" value="1"/>
</dbReference>
<dbReference type="RefSeq" id="WP_203891496.1">
    <property type="nucleotide sequence ID" value="NZ_BOOH01000023.1"/>
</dbReference>
<dbReference type="GO" id="GO:0004674">
    <property type="term" value="F:protein serine/threonine kinase activity"/>
    <property type="evidence" value="ECO:0007669"/>
    <property type="project" value="TreeGrafter"/>
</dbReference>
<comment type="caution">
    <text evidence="2">The sequence shown here is derived from an EMBL/GenBank/DDBJ whole genome shotgun (WGS) entry which is preliminary data.</text>
</comment>
<dbReference type="AlphaFoldDB" id="A0A8J3RJP0"/>
<dbReference type="PROSITE" id="PS50011">
    <property type="entry name" value="PROTEIN_KINASE_DOM"/>
    <property type="match status" value="1"/>
</dbReference>
<dbReference type="Proteomes" id="UP000616724">
    <property type="component" value="Unassembled WGS sequence"/>
</dbReference>
<reference evidence="2 3" key="1">
    <citation type="submission" date="2021-01" db="EMBL/GenBank/DDBJ databases">
        <title>Whole genome shotgun sequence of Planobispora longispora NBRC 13918.</title>
        <authorList>
            <person name="Komaki H."/>
            <person name="Tamura T."/>
        </authorList>
    </citation>
    <scope>NUCLEOTIDE SEQUENCE [LARGE SCALE GENOMIC DNA]</scope>
    <source>
        <strain evidence="2 3">NBRC 13918</strain>
    </source>
</reference>
<dbReference type="CDD" id="cd14014">
    <property type="entry name" value="STKc_PknB_like"/>
    <property type="match status" value="1"/>
</dbReference>
<feature type="domain" description="Protein kinase" evidence="1">
    <location>
        <begin position="7"/>
        <end position="262"/>
    </location>
</feature>
<dbReference type="Pfam" id="PF00069">
    <property type="entry name" value="Pkinase"/>
    <property type="match status" value="1"/>
</dbReference>
<evidence type="ECO:0000313" key="3">
    <source>
        <dbReference type="Proteomes" id="UP000616724"/>
    </source>
</evidence>